<reference evidence="3" key="1">
    <citation type="journal article" date="2018" name="Nat. Plants">
        <title>Whole-genome landscape of Medicago truncatula symbiotic genes.</title>
        <authorList>
            <person name="Pecrix Y."/>
            <person name="Gamas P."/>
            <person name="Carrere S."/>
        </authorList>
    </citation>
    <scope>NUCLEOTIDE SEQUENCE</scope>
    <source>
        <tissue evidence="3">Leaves</tissue>
    </source>
</reference>
<dbReference type="EMBL" id="PSQE01000008">
    <property type="protein sequence ID" value="RHN42372.1"/>
    <property type="molecule type" value="Genomic_DNA"/>
</dbReference>
<feature type="compositionally biased region" description="Basic and acidic residues" evidence="1">
    <location>
        <begin position="146"/>
        <end position="158"/>
    </location>
</feature>
<dbReference type="Pfam" id="PF10151">
    <property type="entry name" value="TMEM214"/>
    <property type="match status" value="1"/>
</dbReference>
<accession>A0A396GMQ1</accession>
<keyword evidence="2 3" id="KW-0812">Transmembrane</keyword>
<feature type="region of interest" description="Disordered" evidence="1">
    <location>
        <begin position="113"/>
        <end position="163"/>
    </location>
</feature>
<gene>
    <name evidence="3" type="ORF">MtrunA17_Chr8g0376181</name>
</gene>
<dbReference type="OrthoDB" id="10022292at2759"/>
<keyword evidence="2" id="KW-0472">Membrane</keyword>
<feature type="compositionally biased region" description="Acidic residues" evidence="1">
    <location>
        <begin position="135"/>
        <end position="145"/>
    </location>
</feature>
<organism evidence="3">
    <name type="scientific">Medicago truncatula</name>
    <name type="common">Barrel medic</name>
    <name type="synonym">Medicago tribuloides</name>
    <dbReference type="NCBI Taxonomy" id="3880"/>
    <lineage>
        <taxon>Eukaryota</taxon>
        <taxon>Viridiplantae</taxon>
        <taxon>Streptophyta</taxon>
        <taxon>Embryophyta</taxon>
        <taxon>Tracheophyta</taxon>
        <taxon>Spermatophyta</taxon>
        <taxon>Magnoliopsida</taxon>
        <taxon>eudicotyledons</taxon>
        <taxon>Gunneridae</taxon>
        <taxon>Pentapetalae</taxon>
        <taxon>rosids</taxon>
        <taxon>fabids</taxon>
        <taxon>Fabales</taxon>
        <taxon>Fabaceae</taxon>
        <taxon>Papilionoideae</taxon>
        <taxon>50 kb inversion clade</taxon>
        <taxon>NPAAA clade</taxon>
        <taxon>Hologalegina</taxon>
        <taxon>IRL clade</taxon>
        <taxon>Trifolieae</taxon>
        <taxon>Medicago</taxon>
    </lineage>
</organism>
<evidence type="ECO:0000256" key="2">
    <source>
        <dbReference type="SAM" id="Phobius"/>
    </source>
</evidence>
<dbReference type="Gramene" id="rna48807">
    <property type="protein sequence ID" value="RHN42372.1"/>
    <property type="gene ID" value="gene48807"/>
</dbReference>
<keyword evidence="2" id="KW-1133">Transmembrane helix</keyword>
<dbReference type="Proteomes" id="UP000265566">
    <property type="component" value="Chromosome 8"/>
</dbReference>
<dbReference type="PANTHER" id="PTHR13448:SF14">
    <property type="entry name" value="F26K24.17 PROTEIN"/>
    <property type="match status" value="1"/>
</dbReference>
<name>A0A396GMQ1_MEDTR</name>
<evidence type="ECO:0000256" key="1">
    <source>
        <dbReference type="SAM" id="MobiDB-lite"/>
    </source>
</evidence>
<dbReference type="AlphaFoldDB" id="A0A396GMQ1"/>
<feature type="transmembrane region" description="Helical" evidence="2">
    <location>
        <begin position="586"/>
        <end position="603"/>
    </location>
</feature>
<dbReference type="InterPro" id="IPR019308">
    <property type="entry name" value="TMEM214"/>
</dbReference>
<sequence length="621" mass="68757">MIKNSLSPSFFNSNFSISLSLSLLSITFSPPFSIMDENYTPSGSISHTAESNSSSHGADHGWQKVTYAKKHKKKEANGVAGAGNKLTFNGNDAAFKSLELHSEDRRRKILEARTAAEAEFDDGPVRSKQRSRNYDDDDDEDDEDVDRSGENGKAEEVKKVKKPKVKKPKVTVAEAAAKIDSADLETFLVDISASFEQNEEIQMMRFADYFGRAFSSVSAAQFPWVKLFRESPVAKIVDVPLSHISETVYKTSVDWINRRSPEALSSFLLWSLDSILADLGSQQTVTKGSKKAVQQVTSKSQVAIFVALALVLRRKPDALITVLPKLREDKKYQGQEKLPVIVWMVAQASVGDLSVGLYAWSRNLLPIVVSKSGNPQSRDLVLQLVEKILSTPKARAVLVNGAVRKGERLIPPPALETLIRVTFPPSSARVKATERFEAIYPILREVALGGSPGSKAMKQVSQQIFNFAIIAAGEDNPGVSKEAASIALWCFNQSTECYKLWEKVYQENIVASVAILKKLSDDWKEQATKLSPYEPLREILKNFRQKNEKALTTETDAARQVLVKDADKYCKIISGRVSRGHGCKSFLTFTVLAVAVGAVVFYPNMESLDFKKLAVVFNSQF</sequence>
<protein>
    <submittedName>
        <fullName evidence="3">Putative transmembrane protein</fullName>
    </submittedName>
</protein>
<proteinExistence type="predicted"/>
<comment type="caution">
    <text evidence="3">The sequence shown here is derived from an EMBL/GenBank/DDBJ whole genome shotgun (WGS) entry which is preliminary data.</text>
</comment>
<evidence type="ECO:0000313" key="3">
    <source>
        <dbReference type="EMBL" id="RHN42372.1"/>
    </source>
</evidence>
<dbReference type="PANTHER" id="PTHR13448">
    <property type="entry name" value="TRANSMEMBRANE PROTEIN 214"/>
    <property type="match status" value="1"/>
</dbReference>